<proteinExistence type="predicted"/>
<reference evidence="1" key="1">
    <citation type="submission" date="2019-10" db="EMBL/GenBank/DDBJ databases">
        <title>Metagenomic sequencing of thiosulfate-disproportionating enrichment culture.</title>
        <authorList>
            <person name="Umezawa K."/>
            <person name="Kojima H."/>
            <person name="Fukui M."/>
        </authorList>
    </citation>
    <scope>NUCLEOTIDE SEQUENCE</scope>
    <source>
        <strain evidence="1">45J</strain>
    </source>
</reference>
<accession>A0A5J4KWW6</accession>
<protein>
    <submittedName>
        <fullName evidence="1">Uncharacterized protein</fullName>
    </submittedName>
</protein>
<comment type="caution">
    <text evidence="1">The sequence shown here is derived from an EMBL/GenBank/DDBJ whole genome shotgun (WGS) entry which is preliminary data.</text>
</comment>
<name>A0A5J4KWW6_9ZZZZ</name>
<gene>
    <name evidence="1" type="ORF">A45J_1826</name>
</gene>
<organism evidence="1">
    <name type="scientific">hot springs metagenome</name>
    <dbReference type="NCBI Taxonomy" id="433727"/>
    <lineage>
        <taxon>unclassified sequences</taxon>
        <taxon>metagenomes</taxon>
        <taxon>ecological metagenomes</taxon>
    </lineage>
</organism>
<sequence>MEKSPGERLRECMALKKGIEILMDADPQKLTLMLTSFSEDGEFAA</sequence>
<evidence type="ECO:0000313" key="1">
    <source>
        <dbReference type="EMBL" id="GER94068.1"/>
    </source>
</evidence>
<dbReference type="AlphaFoldDB" id="A0A5J4KWW6"/>
<dbReference type="EMBL" id="BLAB01000001">
    <property type="protein sequence ID" value="GER94068.1"/>
    <property type="molecule type" value="Genomic_DNA"/>
</dbReference>